<dbReference type="Pfam" id="PF09643">
    <property type="entry name" value="YopX"/>
    <property type="match status" value="1"/>
</dbReference>
<proteinExistence type="predicted"/>
<dbReference type="InterPro" id="IPR019096">
    <property type="entry name" value="YopX_protein"/>
</dbReference>
<gene>
    <name evidence="2" type="ORF">MNBD_BACTEROID06-842</name>
</gene>
<name>A0A3B0UIY3_9ZZZZ</name>
<reference evidence="2" key="1">
    <citation type="submission" date="2018-06" db="EMBL/GenBank/DDBJ databases">
        <authorList>
            <person name="Zhirakovskaya E."/>
        </authorList>
    </citation>
    <scope>NUCLEOTIDE SEQUENCE</scope>
</reference>
<dbReference type="InterPro" id="IPR023385">
    <property type="entry name" value="YopX-like_C"/>
</dbReference>
<evidence type="ECO:0000259" key="1">
    <source>
        <dbReference type="Pfam" id="PF09643"/>
    </source>
</evidence>
<dbReference type="EMBL" id="UOES01000511">
    <property type="protein sequence ID" value="VAW29090.1"/>
    <property type="molecule type" value="Genomic_DNA"/>
</dbReference>
<evidence type="ECO:0000313" key="2">
    <source>
        <dbReference type="EMBL" id="VAW29090.1"/>
    </source>
</evidence>
<organism evidence="2">
    <name type="scientific">hydrothermal vent metagenome</name>
    <dbReference type="NCBI Taxonomy" id="652676"/>
    <lineage>
        <taxon>unclassified sequences</taxon>
        <taxon>metagenomes</taxon>
        <taxon>ecological metagenomes</taxon>
    </lineage>
</organism>
<protein>
    <recommendedName>
        <fullName evidence="1">YopX protein domain-containing protein</fullName>
    </recommendedName>
</protein>
<dbReference type="AlphaFoldDB" id="A0A3B0UIY3"/>
<accession>A0A3B0UIY3</accession>
<feature type="domain" description="YopX protein" evidence="1">
    <location>
        <begin position="7"/>
        <end position="124"/>
    </location>
</feature>
<dbReference type="SUPFAM" id="SSF159006">
    <property type="entry name" value="YopX-like"/>
    <property type="match status" value="1"/>
</dbReference>
<sequence>MLNIELKFRAFNKKSQRMYKSGALSFSTERHSFMFYSDKDIDGVKDDDMEIMQYTGQKDVNNTDVFQRDIVQMEGKKHIIVWDNNRGGWSYTDVERQMTMTSFGRYEANNSEVIGNEFENPELLNP</sequence>
<dbReference type="Gene3D" id="2.30.30.290">
    <property type="entry name" value="YopX-like domains"/>
    <property type="match status" value="1"/>
</dbReference>